<dbReference type="AlphaFoldDB" id="A0A914HGG1"/>
<proteinExistence type="predicted"/>
<evidence type="ECO:0000313" key="2">
    <source>
        <dbReference type="WBParaSite" id="Gr19_v10_g17275.t1"/>
    </source>
</evidence>
<organism evidence="1 2">
    <name type="scientific">Globodera rostochiensis</name>
    <name type="common">Golden nematode worm</name>
    <name type="synonym">Heterodera rostochiensis</name>
    <dbReference type="NCBI Taxonomy" id="31243"/>
    <lineage>
        <taxon>Eukaryota</taxon>
        <taxon>Metazoa</taxon>
        <taxon>Ecdysozoa</taxon>
        <taxon>Nematoda</taxon>
        <taxon>Chromadorea</taxon>
        <taxon>Rhabditida</taxon>
        <taxon>Tylenchina</taxon>
        <taxon>Tylenchomorpha</taxon>
        <taxon>Tylenchoidea</taxon>
        <taxon>Heteroderidae</taxon>
        <taxon>Heteroderinae</taxon>
        <taxon>Globodera</taxon>
    </lineage>
</organism>
<reference evidence="2" key="1">
    <citation type="submission" date="2022-11" db="UniProtKB">
        <authorList>
            <consortium name="WormBaseParasite"/>
        </authorList>
    </citation>
    <scope>IDENTIFICATION</scope>
</reference>
<protein>
    <submittedName>
        <fullName evidence="2">Transposase</fullName>
    </submittedName>
</protein>
<sequence length="134" mass="15960">MNIFEFTDQIRDKDRAIEFLRQRDILRSDPPECPNYQCNRQMTLVKRRDKKDGMEALCGLSNRTVIDWNNFLREICSQQLLNNPIRLGGVGRVVQIDESLMARRKYHRGHEVPERWVFGMYDVHQQIGDISFYV</sequence>
<dbReference type="Proteomes" id="UP000887572">
    <property type="component" value="Unplaced"/>
</dbReference>
<keyword evidence="1" id="KW-1185">Reference proteome</keyword>
<name>A0A914HGG1_GLORO</name>
<accession>A0A914HGG1</accession>
<dbReference type="WBParaSite" id="Gr19_v10_g17275.t1">
    <property type="protein sequence ID" value="Gr19_v10_g17275.t1"/>
    <property type="gene ID" value="Gr19_v10_g17275"/>
</dbReference>
<evidence type="ECO:0000313" key="1">
    <source>
        <dbReference type="Proteomes" id="UP000887572"/>
    </source>
</evidence>